<proteinExistence type="predicted"/>
<keyword evidence="3" id="KW-1185">Reference proteome</keyword>
<reference evidence="2" key="2">
    <citation type="journal article" date="2021" name="Genome Biol. Evol.">
        <title>Developing a high-quality reference genome for a parasitic bivalve with doubly uniparental inheritance (Bivalvia: Unionida).</title>
        <authorList>
            <person name="Smith C.H."/>
        </authorList>
    </citation>
    <scope>NUCLEOTIDE SEQUENCE</scope>
    <source>
        <strain evidence="2">CHS0354</strain>
        <tissue evidence="2">Mantle</tissue>
    </source>
</reference>
<evidence type="ECO:0000256" key="1">
    <source>
        <dbReference type="SAM" id="MobiDB-lite"/>
    </source>
</evidence>
<feature type="compositionally biased region" description="Basic and acidic residues" evidence="1">
    <location>
        <begin position="59"/>
        <end position="79"/>
    </location>
</feature>
<evidence type="ECO:0000313" key="2">
    <source>
        <dbReference type="EMBL" id="KAK3593494.1"/>
    </source>
</evidence>
<reference evidence="2" key="1">
    <citation type="journal article" date="2021" name="Genome Biol. Evol.">
        <title>A High-Quality Reference Genome for a Parasitic Bivalve with Doubly Uniparental Inheritance (Bivalvia: Unionida).</title>
        <authorList>
            <person name="Smith C.H."/>
        </authorList>
    </citation>
    <scope>NUCLEOTIDE SEQUENCE</scope>
    <source>
        <strain evidence="2">CHS0354</strain>
    </source>
</reference>
<evidence type="ECO:0000313" key="3">
    <source>
        <dbReference type="Proteomes" id="UP001195483"/>
    </source>
</evidence>
<dbReference type="Proteomes" id="UP001195483">
    <property type="component" value="Unassembled WGS sequence"/>
</dbReference>
<dbReference type="EMBL" id="JAEAOA010002171">
    <property type="protein sequence ID" value="KAK3593494.1"/>
    <property type="molecule type" value="Genomic_DNA"/>
</dbReference>
<comment type="caution">
    <text evidence="2">The sequence shown here is derived from an EMBL/GenBank/DDBJ whole genome shotgun (WGS) entry which is preliminary data.</text>
</comment>
<sequence>MDLEMVTNKTFIYQDKGRGKDRQRPIGDSDNETCRRLNPQHHRLIKHWPSQRPRKPPGTRRERYRRQLKDTENDLVGDRYRTTSRRSKWYSVESSDKNKAC</sequence>
<organism evidence="2 3">
    <name type="scientific">Potamilus streckersoni</name>
    <dbReference type="NCBI Taxonomy" id="2493646"/>
    <lineage>
        <taxon>Eukaryota</taxon>
        <taxon>Metazoa</taxon>
        <taxon>Spiralia</taxon>
        <taxon>Lophotrochozoa</taxon>
        <taxon>Mollusca</taxon>
        <taxon>Bivalvia</taxon>
        <taxon>Autobranchia</taxon>
        <taxon>Heteroconchia</taxon>
        <taxon>Palaeoheterodonta</taxon>
        <taxon>Unionida</taxon>
        <taxon>Unionoidea</taxon>
        <taxon>Unionidae</taxon>
        <taxon>Ambleminae</taxon>
        <taxon>Lampsilini</taxon>
        <taxon>Potamilus</taxon>
    </lineage>
</organism>
<feature type="compositionally biased region" description="Basic and acidic residues" evidence="1">
    <location>
        <begin position="15"/>
        <end position="35"/>
    </location>
</feature>
<dbReference type="AlphaFoldDB" id="A0AAE0SKN7"/>
<feature type="region of interest" description="Disordered" evidence="1">
    <location>
        <begin position="1"/>
        <end position="79"/>
    </location>
</feature>
<protein>
    <submittedName>
        <fullName evidence="2">Uncharacterized protein</fullName>
    </submittedName>
</protein>
<gene>
    <name evidence="2" type="ORF">CHS0354_037017</name>
</gene>
<reference evidence="2" key="3">
    <citation type="submission" date="2023-05" db="EMBL/GenBank/DDBJ databases">
        <authorList>
            <person name="Smith C.H."/>
        </authorList>
    </citation>
    <scope>NUCLEOTIDE SEQUENCE</scope>
    <source>
        <strain evidence="2">CHS0354</strain>
        <tissue evidence="2">Mantle</tissue>
    </source>
</reference>
<accession>A0AAE0SKN7</accession>
<name>A0AAE0SKN7_9BIVA</name>